<evidence type="ECO:0000313" key="4">
    <source>
        <dbReference type="EMBL" id="TGO74885.1"/>
    </source>
</evidence>
<dbReference type="EMBL" id="PQXM01000249">
    <property type="protein sequence ID" value="TGO74885.1"/>
    <property type="molecule type" value="Genomic_DNA"/>
</dbReference>
<comment type="caution">
    <text evidence="4">The sequence shown here is derived from an EMBL/GenBank/DDBJ whole genome shotgun (WGS) entry which is preliminary data.</text>
</comment>
<dbReference type="Gene3D" id="3.20.20.300">
    <property type="entry name" value="Glycoside hydrolase, family 3, N-terminal domain"/>
    <property type="match status" value="1"/>
</dbReference>
<dbReference type="SUPFAM" id="SSF51445">
    <property type="entry name" value="(Trans)glycosidases"/>
    <property type="match status" value="1"/>
</dbReference>
<dbReference type="InterPro" id="IPR017853">
    <property type="entry name" value="GH"/>
</dbReference>
<gene>
    <name evidence="4" type="ORF">BELL_0250g00180</name>
</gene>
<organism evidence="4 5">
    <name type="scientific">Botrytis elliptica</name>
    <dbReference type="NCBI Taxonomy" id="278938"/>
    <lineage>
        <taxon>Eukaryota</taxon>
        <taxon>Fungi</taxon>
        <taxon>Dikarya</taxon>
        <taxon>Ascomycota</taxon>
        <taxon>Pezizomycotina</taxon>
        <taxon>Leotiomycetes</taxon>
        <taxon>Helotiales</taxon>
        <taxon>Sclerotiniaceae</taxon>
        <taxon>Botrytis</taxon>
    </lineage>
</organism>
<evidence type="ECO:0000256" key="3">
    <source>
        <dbReference type="ARBA" id="ARBA00023180"/>
    </source>
</evidence>
<sequence length="141" mass="15403">MKAAVDAIMVAKISLAWSEDTFNVVMDDLRANLRPDLIRNLREEIEYGINKMGIIRATYGTEKGAVAVLKTGLDYVTVCHTLRARVGAIEAIIAAVKSGEISQLTIESLVHQVLRLNANYSSPVISNAASRYIGLQMLNKA</sequence>
<evidence type="ECO:0000313" key="5">
    <source>
        <dbReference type="Proteomes" id="UP000297229"/>
    </source>
</evidence>
<keyword evidence="2" id="KW-0378">Hydrolase</keyword>
<keyword evidence="3" id="KW-0325">Glycoprotein</keyword>
<dbReference type="InterPro" id="IPR036962">
    <property type="entry name" value="Glyco_hydro_3_N_sf"/>
</dbReference>
<proteinExistence type="inferred from homology"/>
<dbReference type="STRING" id="278938.A0A4Z1JML6"/>
<evidence type="ECO:0000256" key="1">
    <source>
        <dbReference type="ARBA" id="ARBA00005336"/>
    </source>
</evidence>
<keyword evidence="5" id="KW-1185">Reference proteome</keyword>
<name>A0A4Z1JML6_9HELO</name>
<accession>A0A4Z1JML6</accession>
<evidence type="ECO:0000256" key="2">
    <source>
        <dbReference type="ARBA" id="ARBA00022801"/>
    </source>
</evidence>
<dbReference type="Proteomes" id="UP000297229">
    <property type="component" value="Unassembled WGS sequence"/>
</dbReference>
<protein>
    <submittedName>
        <fullName evidence="4">Uncharacterized protein</fullName>
    </submittedName>
</protein>
<reference evidence="4 5" key="1">
    <citation type="submission" date="2017-12" db="EMBL/GenBank/DDBJ databases">
        <title>Comparative genomics of Botrytis spp.</title>
        <authorList>
            <person name="Valero-Jimenez C.A."/>
            <person name="Tapia P."/>
            <person name="Veloso J."/>
            <person name="Silva-Moreno E."/>
            <person name="Staats M."/>
            <person name="Valdes J.H."/>
            <person name="Van Kan J.A.L."/>
        </authorList>
    </citation>
    <scope>NUCLEOTIDE SEQUENCE [LARGE SCALE GENOMIC DNA]</scope>
    <source>
        <strain evidence="4 5">Be9601</strain>
    </source>
</reference>
<dbReference type="GO" id="GO:0004553">
    <property type="term" value="F:hydrolase activity, hydrolyzing O-glycosyl compounds"/>
    <property type="evidence" value="ECO:0007669"/>
    <property type="project" value="InterPro"/>
</dbReference>
<dbReference type="GO" id="GO:0005975">
    <property type="term" value="P:carbohydrate metabolic process"/>
    <property type="evidence" value="ECO:0007669"/>
    <property type="project" value="InterPro"/>
</dbReference>
<dbReference type="AlphaFoldDB" id="A0A4Z1JML6"/>
<comment type="similarity">
    <text evidence="1">Belongs to the glycosyl hydrolase 3 family.</text>
</comment>